<keyword evidence="2" id="KW-0812">Transmembrane</keyword>
<feature type="compositionally biased region" description="Polar residues" evidence="1">
    <location>
        <begin position="109"/>
        <end position="126"/>
    </location>
</feature>
<dbReference type="EMBL" id="VOHL01000002">
    <property type="protein sequence ID" value="TWS98071.1"/>
    <property type="molecule type" value="Genomic_DNA"/>
</dbReference>
<keyword evidence="2" id="KW-0472">Membrane</keyword>
<dbReference type="PANTHER" id="PTHR40047">
    <property type="entry name" value="UPF0703 PROTEIN YCGQ"/>
    <property type="match status" value="1"/>
</dbReference>
<sequence>MSRFFILAGYFELAIYLQLTGKLDQYISRHYRYLVYLSMVLSLFFLLNQLYIWMKESQQTRTVDKKSNQLSFILLSFPLLVGFFLPQVSLDSSIVEAKGYHFPTALPTGKTSDPTDDTNQQYLKPDSSSYFTPTSYQQEMTQALKKYDGQETITINQDNYMEVLELIYLFPQQFVNRQISLTGFVYNKPKSSKELYLFRFGIIHCIADSGVYGLLTKGYQKNFPDNSWLRVTGTLHLGYQKDLNQRLPFLQVSQVALIDPPDNPYVYRAF</sequence>
<feature type="domain" description="DUF1980" evidence="3">
    <location>
        <begin position="3"/>
        <end position="101"/>
    </location>
</feature>
<feature type="region of interest" description="Disordered" evidence="1">
    <location>
        <begin position="106"/>
        <end position="126"/>
    </location>
</feature>
<dbReference type="AlphaFoldDB" id="A0A5C5SE53"/>
<evidence type="ECO:0000313" key="6">
    <source>
        <dbReference type="Proteomes" id="UP000317430"/>
    </source>
</evidence>
<feature type="transmembrane region" description="Helical" evidence="2">
    <location>
        <begin position="33"/>
        <end position="52"/>
    </location>
</feature>
<evidence type="ECO:0000259" key="3">
    <source>
        <dbReference type="Pfam" id="PF09323"/>
    </source>
</evidence>
<evidence type="ECO:0000256" key="2">
    <source>
        <dbReference type="SAM" id="Phobius"/>
    </source>
</evidence>
<dbReference type="RefSeq" id="WP_146566879.1">
    <property type="nucleotide sequence ID" value="NZ_VOHL01000002.1"/>
</dbReference>
<evidence type="ECO:0000259" key="4">
    <source>
        <dbReference type="Pfam" id="PF21537"/>
    </source>
</evidence>
<evidence type="ECO:0000256" key="1">
    <source>
        <dbReference type="SAM" id="MobiDB-lite"/>
    </source>
</evidence>
<comment type="caution">
    <text evidence="5">The sequence shown here is derived from an EMBL/GenBank/DDBJ whole genome shotgun (WGS) entry which is preliminary data.</text>
</comment>
<accession>A0A5C5SE53</accession>
<dbReference type="PANTHER" id="PTHR40047:SF1">
    <property type="entry name" value="UPF0703 PROTEIN YCGQ"/>
    <property type="match status" value="1"/>
</dbReference>
<dbReference type="InterPro" id="IPR015402">
    <property type="entry name" value="DUF1980"/>
</dbReference>
<dbReference type="InterPro" id="IPR048493">
    <property type="entry name" value="DUF1980_N"/>
</dbReference>
<proteinExistence type="predicted"/>
<organism evidence="5 6">
    <name type="scientific">Streptococcus cuniculipharyngis</name>
    <dbReference type="NCBI Taxonomy" id="1562651"/>
    <lineage>
        <taxon>Bacteria</taxon>
        <taxon>Bacillati</taxon>
        <taxon>Bacillota</taxon>
        <taxon>Bacilli</taxon>
        <taxon>Lactobacillales</taxon>
        <taxon>Streptococcaceae</taxon>
        <taxon>Streptococcus</taxon>
    </lineage>
</organism>
<keyword evidence="6" id="KW-1185">Reference proteome</keyword>
<gene>
    <name evidence="5" type="ORF">FRX57_03845</name>
</gene>
<keyword evidence="2" id="KW-1133">Transmembrane helix</keyword>
<feature type="transmembrane region" description="Helical" evidence="2">
    <location>
        <begin position="72"/>
        <end position="90"/>
    </location>
</feature>
<dbReference type="Pfam" id="PF09323">
    <property type="entry name" value="DUF1980"/>
    <property type="match status" value="1"/>
</dbReference>
<dbReference type="InterPro" id="IPR052955">
    <property type="entry name" value="UPF0703_membrane_permease"/>
</dbReference>
<dbReference type="Proteomes" id="UP000317430">
    <property type="component" value="Unassembled WGS sequence"/>
</dbReference>
<dbReference type="Pfam" id="PF21537">
    <property type="entry name" value="DUF1980_C"/>
    <property type="match status" value="1"/>
</dbReference>
<dbReference type="InterPro" id="IPR048447">
    <property type="entry name" value="DUF1980_C"/>
</dbReference>
<feature type="domain" description="DUF1980" evidence="4">
    <location>
        <begin position="130"/>
        <end position="268"/>
    </location>
</feature>
<dbReference type="OrthoDB" id="9770408at2"/>
<name>A0A5C5SE53_9STRE</name>
<reference evidence="5 6" key="1">
    <citation type="submission" date="2019-08" db="EMBL/GenBank/DDBJ databases">
        <authorList>
            <person name="Lei W."/>
        </authorList>
    </citation>
    <scope>NUCLEOTIDE SEQUENCE [LARGE SCALE GENOMIC DNA]</scope>
    <source>
        <strain evidence="5 6">CCUG 66496</strain>
    </source>
</reference>
<protein>
    <submittedName>
        <fullName evidence="5">TIGR03943 family protein</fullName>
    </submittedName>
</protein>
<evidence type="ECO:0000313" key="5">
    <source>
        <dbReference type="EMBL" id="TWS98071.1"/>
    </source>
</evidence>
<dbReference type="NCBIfam" id="TIGR03943">
    <property type="entry name" value="TIGR03943 family putative permease subunit"/>
    <property type="match status" value="1"/>
</dbReference>